<dbReference type="PANTHER" id="PTHR43409:SF16">
    <property type="entry name" value="SLR0320 PROTEIN"/>
    <property type="match status" value="1"/>
</dbReference>
<dbReference type="SFLD" id="SFLDS00029">
    <property type="entry name" value="Radical_SAM"/>
    <property type="match status" value="1"/>
</dbReference>
<dbReference type="AlphaFoldDB" id="A0A081C292"/>
<evidence type="ECO:0000256" key="4">
    <source>
        <dbReference type="ARBA" id="ARBA00022723"/>
    </source>
</evidence>
<dbReference type="HOGENOM" id="CLU_021572_2_0_0"/>
<keyword evidence="3" id="KW-0949">S-adenosyl-L-methionine</keyword>
<dbReference type="InterPro" id="IPR020612">
    <property type="entry name" value="Methylthiotransferase_CS"/>
</dbReference>
<evidence type="ECO:0000256" key="6">
    <source>
        <dbReference type="ARBA" id="ARBA00023014"/>
    </source>
</evidence>
<dbReference type="eggNOG" id="COG1032">
    <property type="taxonomic scope" value="Bacteria"/>
</dbReference>
<evidence type="ECO:0000256" key="1">
    <source>
        <dbReference type="ARBA" id="ARBA00001966"/>
    </source>
</evidence>
<evidence type="ECO:0000256" key="5">
    <source>
        <dbReference type="ARBA" id="ARBA00023004"/>
    </source>
</evidence>
<dbReference type="GO" id="GO:0046872">
    <property type="term" value="F:metal ion binding"/>
    <property type="evidence" value="ECO:0007669"/>
    <property type="project" value="UniProtKB-KW"/>
</dbReference>
<dbReference type="Gene3D" id="3.40.50.280">
    <property type="entry name" value="Cobalamin-binding domain"/>
    <property type="match status" value="1"/>
</dbReference>
<dbReference type="InterPro" id="IPR034466">
    <property type="entry name" value="Methyltransferase_Class_B"/>
</dbReference>
<dbReference type="PROSITE" id="PS51332">
    <property type="entry name" value="B12_BINDING"/>
    <property type="match status" value="1"/>
</dbReference>
<dbReference type="GO" id="GO:0031419">
    <property type="term" value="F:cobalamin binding"/>
    <property type="evidence" value="ECO:0007669"/>
    <property type="project" value="InterPro"/>
</dbReference>
<keyword evidence="10" id="KW-1185">Reference proteome</keyword>
<dbReference type="Gene3D" id="3.80.30.20">
    <property type="entry name" value="tm_1862 like domain"/>
    <property type="match status" value="1"/>
</dbReference>
<dbReference type="CDD" id="cd02068">
    <property type="entry name" value="radical_SAM_B12_BD"/>
    <property type="match status" value="1"/>
</dbReference>
<organism evidence="9">
    <name type="scientific">Vecturithrix granuli</name>
    <dbReference type="NCBI Taxonomy" id="1499967"/>
    <lineage>
        <taxon>Bacteria</taxon>
        <taxon>Candidatus Moduliflexota</taxon>
        <taxon>Candidatus Vecturitrichia</taxon>
        <taxon>Candidatus Vecturitrichales</taxon>
        <taxon>Candidatus Vecturitrichaceae</taxon>
        <taxon>Candidatus Vecturithrix</taxon>
    </lineage>
</organism>
<evidence type="ECO:0000256" key="3">
    <source>
        <dbReference type="ARBA" id="ARBA00022691"/>
    </source>
</evidence>
<evidence type="ECO:0000256" key="2">
    <source>
        <dbReference type="ARBA" id="ARBA00022485"/>
    </source>
</evidence>
<dbReference type="Proteomes" id="UP000030661">
    <property type="component" value="Unassembled WGS sequence"/>
</dbReference>
<dbReference type="PANTHER" id="PTHR43409">
    <property type="entry name" value="ANAEROBIC MAGNESIUM-PROTOPORPHYRIN IX MONOMETHYL ESTER CYCLASE-RELATED"/>
    <property type="match status" value="1"/>
</dbReference>
<dbReference type="GO" id="GO:0003824">
    <property type="term" value="F:catalytic activity"/>
    <property type="evidence" value="ECO:0007669"/>
    <property type="project" value="InterPro"/>
</dbReference>
<accession>A0A081C292</accession>
<dbReference type="InterPro" id="IPR036724">
    <property type="entry name" value="Cobalamin-bd_sf"/>
</dbReference>
<dbReference type="GO" id="GO:0051539">
    <property type="term" value="F:4 iron, 4 sulfur cluster binding"/>
    <property type="evidence" value="ECO:0007669"/>
    <property type="project" value="UniProtKB-KW"/>
</dbReference>
<evidence type="ECO:0000259" key="8">
    <source>
        <dbReference type="PROSITE" id="PS51918"/>
    </source>
</evidence>
<evidence type="ECO:0000313" key="10">
    <source>
        <dbReference type="Proteomes" id="UP000030661"/>
    </source>
</evidence>
<name>A0A081C292_VECG1</name>
<keyword evidence="4" id="KW-0479">Metal-binding</keyword>
<reference evidence="9" key="1">
    <citation type="journal article" date="2015" name="PeerJ">
        <title>First genomic representation of candidate bacterial phylum KSB3 points to enhanced environmental sensing as a trigger of wastewater bulking.</title>
        <authorList>
            <person name="Sekiguchi Y."/>
            <person name="Ohashi A."/>
            <person name="Parks D.H."/>
            <person name="Yamauchi T."/>
            <person name="Tyson G.W."/>
            <person name="Hugenholtz P."/>
        </authorList>
    </citation>
    <scope>NUCLEOTIDE SEQUENCE [LARGE SCALE GENOMIC DNA]</scope>
</reference>
<dbReference type="SMART" id="SM00729">
    <property type="entry name" value="Elp3"/>
    <property type="match status" value="1"/>
</dbReference>
<evidence type="ECO:0000313" key="9">
    <source>
        <dbReference type="EMBL" id="GAK58697.1"/>
    </source>
</evidence>
<dbReference type="InterPro" id="IPR007197">
    <property type="entry name" value="rSAM"/>
</dbReference>
<dbReference type="GO" id="GO:0005829">
    <property type="term" value="C:cytosol"/>
    <property type="evidence" value="ECO:0007669"/>
    <property type="project" value="TreeGrafter"/>
</dbReference>
<dbReference type="Pfam" id="PF02310">
    <property type="entry name" value="B12-binding"/>
    <property type="match status" value="1"/>
</dbReference>
<feature type="domain" description="B12-binding" evidence="7">
    <location>
        <begin position="4"/>
        <end position="181"/>
    </location>
</feature>
<proteinExistence type="predicted"/>
<dbReference type="EMBL" id="DF820468">
    <property type="protein sequence ID" value="GAK58697.1"/>
    <property type="molecule type" value="Genomic_DNA"/>
</dbReference>
<dbReference type="InterPro" id="IPR051198">
    <property type="entry name" value="BchE-like"/>
</dbReference>
<dbReference type="STRING" id="1499967.U27_05672"/>
<dbReference type="InterPro" id="IPR058240">
    <property type="entry name" value="rSAM_sf"/>
</dbReference>
<dbReference type="CDD" id="cd01335">
    <property type="entry name" value="Radical_SAM"/>
    <property type="match status" value="1"/>
</dbReference>
<keyword evidence="5" id="KW-0408">Iron</keyword>
<dbReference type="SUPFAM" id="SSF102114">
    <property type="entry name" value="Radical SAM enzymes"/>
    <property type="match status" value="1"/>
</dbReference>
<keyword evidence="6" id="KW-0411">Iron-sulfur</keyword>
<feature type="domain" description="Radical SAM core" evidence="8">
    <location>
        <begin position="223"/>
        <end position="447"/>
    </location>
</feature>
<sequence>MAVYKLLLLQPPVQDFYNTAIRLQPIGLCYLKATVQKFLPEFQVVVKDYHQGWGRHTLPLPKELAYLKDYYAYPDKSPFSSFYQYYHFGASFEAIAEDVAAEQPDLIGISSLFSPYFREVMRCAEAIKQRWNAPIILGGAHVSVEPERMLRHECIDFVIRGEGERPLVEFLRAWMQQSDYDKVPNLGFKRHAKLILNPLAPNYAIDDLPVPDFSDFPANRYLFEQRPLSFVITSRGCPHRCAFCSVHLTFGYRYRRRSNEAILHELQQRYHAGYRVFDFEDDNLTFDRQAMLELCEKIIANFPPGDLQFLAMNGLSYHSLDVELLHKMKLAGFTHLNLSLVSANQSIRNQTRRPHSLEHYFTVVHEAAQLGFQIVSYQILGLPDESLDSMIATLVLNAQLPVLLGASIFYLTPGSPLAQEFPPLTETDVFKARLTAMSIETPHIKRDDLFTLFVTTRILNFFKGLELPEKSMPLAEVLHDAEQQGGRTTLGVTILHKLFEQHSLYATVGNNLKPVRRFQVELFFRVWNQLERICTQQGRQITHLASFSGDFPNG</sequence>
<dbReference type="InterPro" id="IPR006638">
    <property type="entry name" value="Elp3/MiaA/NifB-like_rSAM"/>
</dbReference>
<dbReference type="InterPro" id="IPR023404">
    <property type="entry name" value="rSAM_horseshoe"/>
</dbReference>
<dbReference type="PROSITE" id="PS01278">
    <property type="entry name" value="MTTASE_RADICAL"/>
    <property type="match status" value="1"/>
</dbReference>
<comment type="cofactor">
    <cofactor evidence="1">
        <name>[4Fe-4S] cluster</name>
        <dbReference type="ChEBI" id="CHEBI:49883"/>
    </cofactor>
</comment>
<dbReference type="PROSITE" id="PS51918">
    <property type="entry name" value="RADICAL_SAM"/>
    <property type="match status" value="1"/>
</dbReference>
<dbReference type="SFLD" id="SFLDG01123">
    <property type="entry name" value="methyltransferase_(Class_B)"/>
    <property type="match status" value="1"/>
</dbReference>
<dbReference type="Pfam" id="PF04055">
    <property type="entry name" value="Radical_SAM"/>
    <property type="match status" value="1"/>
</dbReference>
<dbReference type="SUPFAM" id="SSF52242">
    <property type="entry name" value="Cobalamin (vitamin B12)-binding domain"/>
    <property type="match status" value="1"/>
</dbReference>
<protein>
    <submittedName>
        <fullName evidence="9">Fe-S oxidoreductase</fullName>
    </submittedName>
</protein>
<keyword evidence="2" id="KW-0004">4Fe-4S</keyword>
<evidence type="ECO:0000259" key="7">
    <source>
        <dbReference type="PROSITE" id="PS51332"/>
    </source>
</evidence>
<gene>
    <name evidence="9" type="ORF">U27_05672</name>
</gene>
<dbReference type="SFLD" id="SFLDG01082">
    <property type="entry name" value="B12-binding_domain_containing"/>
    <property type="match status" value="1"/>
</dbReference>
<dbReference type="InterPro" id="IPR006158">
    <property type="entry name" value="Cobalamin-bd"/>
</dbReference>